<dbReference type="Proteomes" id="UP000095192">
    <property type="component" value="Unassembled WGS sequence"/>
</dbReference>
<gene>
    <name evidence="2" type="ORF">cyc_07513</name>
</gene>
<keyword evidence="3" id="KW-1185">Reference proteome</keyword>
<reference evidence="2 3" key="1">
    <citation type="journal article" date="2016" name="BMC Genomics">
        <title>Comparative genomics reveals Cyclospora cayetanensis possesses coccidia-like metabolism and invasion components but unique surface antigens.</title>
        <authorList>
            <person name="Liu S."/>
            <person name="Wang L."/>
            <person name="Zheng H."/>
            <person name="Xu Z."/>
            <person name="Roellig D.M."/>
            <person name="Li N."/>
            <person name="Frace M.A."/>
            <person name="Tang K."/>
            <person name="Arrowood M.J."/>
            <person name="Moss D.M."/>
            <person name="Zhang L."/>
            <person name="Feng Y."/>
            <person name="Xiao L."/>
        </authorList>
    </citation>
    <scope>NUCLEOTIDE SEQUENCE [LARGE SCALE GENOMIC DNA]</scope>
    <source>
        <strain evidence="2 3">CHN_HEN01</strain>
    </source>
</reference>
<accession>A0A1D3CUP4</accession>
<dbReference type="AlphaFoldDB" id="A0A1D3CUP4"/>
<organism evidence="2 3">
    <name type="scientific">Cyclospora cayetanensis</name>
    <dbReference type="NCBI Taxonomy" id="88456"/>
    <lineage>
        <taxon>Eukaryota</taxon>
        <taxon>Sar</taxon>
        <taxon>Alveolata</taxon>
        <taxon>Apicomplexa</taxon>
        <taxon>Conoidasida</taxon>
        <taxon>Coccidia</taxon>
        <taxon>Eucoccidiorida</taxon>
        <taxon>Eimeriorina</taxon>
        <taxon>Eimeriidae</taxon>
        <taxon>Cyclospora</taxon>
    </lineage>
</organism>
<evidence type="ECO:0000256" key="1">
    <source>
        <dbReference type="SAM" id="MobiDB-lite"/>
    </source>
</evidence>
<evidence type="ECO:0000313" key="2">
    <source>
        <dbReference type="EMBL" id="OEH74904.1"/>
    </source>
</evidence>
<sequence length="352" mass="38913">MGAEIHRRSHGPGDTEAGAASASLTSSTGSQASLYHSGIDEEPDCKVFTLQRRGGSLLNPPWDSSTYYRQLNRLSLPMLDLKGLTSKEIKYLAQARSILRGYLNQRVYLANIICKNIEQRESLVKELARRETRSEPLAVFRPKKTKPVDSLQDLDLRITQARSKLEEVHRNLQRTAPGAYQRVLAMRLIAKKIDLGTPISEKAATALSISHTTLRGLSQHTWVIQNSEEESILQLAVVLLARLKSVNGKLSHLLGEIDFQDFEAQALKDGVKQAEALCRKAGRFILPLRNSRLPLRPPNLLRHIETAIHCLQLTITQSCRYLTDVGGGEGGVSCSNLGTTAAGSVPAEHNER</sequence>
<feature type="region of interest" description="Disordered" evidence="1">
    <location>
        <begin position="1"/>
        <end position="23"/>
    </location>
</feature>
<name>A0A1D3CUP4_9EIME</name>
<dbReference type="InParanoid" id="A0A1D3CUP4"/>
<dbReference type="VEuPathDB" id="ToxoDB:cyc_07513"/>
<evidence type="ECO:0000313" key="3">
    <source>
        <dbReference type="Proteomes" id="UP000095192"/>
    </source>
</evidence>
<dbReference type="EMBL" id="JROU02001880">
    <property type="protein sequence ID" value="OEH74904.1"/>
    <property type="molecule type" value="Genomic_DNA"/>
</dbReference>
<proteinExistence type="predicted"/>
<protein>
    <submittedName>
        <fullName evidence="2">Uncharacterized protein</fullName>
    </submittedName>
</protein>
<comment type="caution">
    <text evidence="2">The sequence shown here is derived from an EMBL/GenBank/DDBJ whole genome shotgun (WGS) entry which is preliminary data.</text>
</comment>